<sequence length="918" mass="102708">MQVQSVGHATLLILSIWFNCNNREADTKENSTTISVLTLIAAVFSFASELTDLSVRQEFTDHSEQCPSRHGESCPNIFWSLPSVGMLAITMMAVNRNLELPIVPITTINIAVAFFMFVNIIRLSWQIESLIGMFWTLVMIYITISKCSYARSKSRDVYFMAKRLLVWEALTCLALNPTMPSRLSKGPNEAPRRAPNQHEAALTPAFERLKLHLLDGPSKVSAARSLVLEYYPGVTVMFCSFHLTDKRCLEDGHAFLQMTGRLYATFDILVQEAGLHKVEHAGEDYVVTSPAVQVGMPAAVEWCTAARQRQLTMKTVHLAHKMLRVSDAICRREGRKILFLRIGIHSGPIHGGIAGATRRFYRLFGQTLNIAARLCYLAPSDHVQLSSATKVWLDGSDIQTMYQGTVQISGKGQIHTYYSVDNCPSLWWMEDDDFTGRGNDLDLAANLAPLPLTVMRTCRASLRECRGLTNALGIFKSEMTEKQYCKEKQVELWAALVAYVRLMVVLLPIFHTIFFVSVLWNMPHHGGEKYSVLSSGFPITSHWSLYLWMLRGSPSEAKLRLILVGSQAVSQLSMLFLGWIYQTPWFVPGFLLMNSVNPFIYSSNSFWFLSFVQATTLALVVTDIQVPRNLQGQLLAGFVIFWAFQWTHLRSENIARRAAFMLEHEITQHCHTLADALQELIPTSRARRFILENQLLVACKQNADAENTEAPWAQEDNNFAGILAIGLDYIPLAESLASPAFLVEFMHNLWCIVDIALDESRKAFTQHASGLLQQNGYSPPFKVDTIGDVCIAQLLQNPSPDAVQASLVGLLQFSYSVYKKVQEYQEEKPFGLHPGVVQLQMGLSFGPVIAGVVGTLQPRYRVYGDTLREAVSLKDAAVPGCINVSESILRNIPSESEPEFRSCFSVVIDGCSSTEICP</sequence>
<dbReference type="PANTHER" id="PTHR45655:SF13">
    <property type="entry name" value="SOLUBLE GUANYLATE CYCLASE GCY-32-RELATED"/>
    <property type="match status" value="1"/>
</dbReference>
<feature type="transmembrane region" description="Helical" evidence="1">
    <location>
        <begin position="102"/>
        <end position="121"/>
    </location>
</feature>
<dbReference type="PROSITE" id="PS50125">
    <property type="entry name" value="GUANYLATE_CYCLASE_2"/>
    <property type="match status" value="2"/>
</dbReference>
<dbReference type="GO" id="GO:0008074">
    <property type="term" value="C:guanylate cyclase complex, soluble"/>
    <property type="evidence" value="ECO:0007669"/>
    <property type="project" value="TreeGrafter"/>
</dbReference>
<dbReference type="GO" id="GO:0004383">
    <property type="term" value="F:guanylate cyclase activity"/>
    <property type="evidence" value="ECO:0007669"/>
    <property type="project" value="TreeGrafter"/>
</dbReference>
<dbReference type="InterPro" id="IPR029787">
    <property type="entry name" value="Nucleotide_cyclase"/>
</dbReference>
<dbReference type="Gene3D" id="3.30.70.1230">
    <property type="entry name" value="Nucleotide cyclase"/>
    <property type="match status" value="2"/>
</dbReference>
<dbReference type="GO" id="GO:0019934">
    <property type="term" value="P:cGMP-mediated signaling"/>
    <property type="evidence" value="ECO:0007669"/>
    <property type="project" value="TreeGrafter"/>
</dbReference>
<keyword evidence="1" id="KW-1133">Transmembrane helix</keyword>
<dbReference type="Proteomes" id="UP001190700">
    <property type="component" value="Unassembled WGS sequence"/>
</dbReference>
<dbReference type="SMART" id="SM00044">
    <property type="entry name" value="CYCc"/>
    <property type="match status" value="1"/>
</dbReference>
<dbReference type="PANTHER" id="PTHR45655">
    <property type="entry name" value="GUANYLATE CYCLASE SOLUBLE SUBUNIT BETA-2"/>
    <property type="match status" value="1"/>
</dbReference>
<dbReference type="AlphaFoldDB" id="A0AAE0GVW3"/>
<feature type="domain" description="Guanylate cyclase" evidence="2">
    <location>
        <begin position="719"/>
        <end position="874"/>
    </location>
</feature>
<feature type="domain" description="Guanylate cyclase" evidence="2">
    <location>
        <begin position="225"/>
        <end position="375"/>
    </location>
</feature>
<evidence type="ECO:0000259" key="2">
    <source>
        <dbReference type="PROSITE" id="PS50125"/>
    </source>
</evidence>
<name>A0AAE0GVW3_9CHLO</name>
<evidence type="ECO:0000313" key="3">
    <source>
        <dbReference type="EMBL" id="KAK3285399.1"/>
    </source>
</evidence>
<feature type="transmembrane region" description="Helical" evidence="1">
    <location>
        <begin position="633"/>
        <end position="649"/>
    </location>
</feature>
<accession>A0AAE0GVW3</accession>
<evidence type="ECO:0000256" key="1">
    <source>
        <dbReference type="SAM" id="Phobius"/>
    </source>
</evidence>
<keyword evidence="1" id="KW-0812">Transmembrane</keyword>
<feature type="transmembrane region" description="Helical" evidence="1">
    <location>
        <begin position="127"/>
        <end position="144"/>
    </location>
</feature>
<reference evidence="3 4" key="1">
    <citation type="journal article" date="2015" name="Genome Biol. Evol.">
        <title>Comparative Genomics of a Bacterivorous Green Alga Reveals Evolutionary Causalities and Consequences of Phago-Mixotrophic Mode of Nutrition.</title>
        <authorList>
            <person name="Burns J.A."/>
            <person name="Paasch A."/>
            <person name="Narechania A."/>
            <person name="Kim E."/>
        </authorList>
    </citation>
    <scope>NUCLEOTIDE SEQUENCE [LARGE SCALE GENOMIC DNA]</scope>
    <source>
        <strain evidence="3 4">PLY_AMNH</strain>
    </source>
</reference>
<organism evidence="3 4">
    <name type="scientific">Cymbomonas tetramitiformis</name>
    <dbReference type="NCBI Taxonomy" id="36881"/>
    <lineage>
        <taxon>Eukaryota</taxon>
        <taxon>Viridiplantae</taxon>
        <taxon>Chlorophyta</taxon>
        <taxon>Pyramimonadophyceae</taxon>
        <taxon>Pyramimonadales</taxon>
        <taxon>Pyramimonadaceae</taxon>
        <taxon>Cymbomonas</taxon>
    </lineage>
</organism>
<dbReference type="SUPFAM" id="SSF55073">
    <property type="entry name" value="Nucleotide cyclase"/>
    <property type="match status" value="2"/>
</dbReference>
<feature type="transmembrane region" description="Helical" evidence="1">
    <location>
        <begin position="532"/>
        <end position="549"/>
    </location>
</feature>
<feature type="transmembrane region" description="Helical" evidence="1">
    <location>
        <begin position="561"/>
        <end position="581"/>
    </location>
</feature>
<protein>
    <recommendedName>
        <fullName evidence="2">Guanylate cyclase domain-containing protein</fullName>
    </recommendedName>
</protein>
<dbReference type="GO" id="GO:0070482">
    <property type="term" value="P:response to oxygen levels"/>
    <property type="evidence" value="ECO:0007669"/>
    <property type="project" value="TreeGrafter"/>
</dbReference>
<dbReference type="Pfam" id="PF00211">
    <property type="entry name" value="Guanylate_cyc"/>
    <property type="match status" value="2"/>
</dbReference>
<gene>
    <name evidence="3" type="ORF">CYMTET_6997</name>
</gene>
<dbReference type="EMBL" id="LGRX02001840">
    <property type="protein sequence ID" value="KAK3285399.1"/>
    <property type="molecule type" value="Genomic_DNA"/>
</dbReference>
<evidence type="ECO:0000313" key="4">
    <source>
        <dbReference type="Proteomes" id="UP001190700"/>
    </source>
</evidence>
<dbReference type="InterPro" id="IPR001054">
    <property type="entry name" value="A/G_cyclase"/>
</dbReference>
<keyword evidence="1" id="KW-0472">Membrane</keyword>
<comment type="caution">
    <text evidence="3">The sequence shown here is derived from an EMBL/GenBank/DDBJ whole genome shotgun (WGS) entry which is preliminary data.</text>
</comment>
<feature type="transmembrane region" description="Helical" evidence="1">
    <location>
        <begin position="492"/>
        <end position="520"/>
    </location>
</feature>
<proteinExistence type="predicted"/>
<dbReference type="CDD" id="cd07302">
    <property type="entry name" value="CHD"/>
    <property type="match status" value="1"/>
</dbReference>
<keyword evidence="4" id="KW-1185">Reference proteome</keyword>
<feature type="transmembrane region" description="Helical" evidence="1">
    <location>
        <begin position="601"/>
        <end position="621"/>
    </location>
</feature>